<dbReference type="InterPro" id="IPR008631">
    <property type="entry name" value="Glycogen_synth"/>
</dbReference>
<evidence type="ECO:0000313" key="7">
    <source>
        <dbReference type="EMBL" id="HJA78847.1"/>
    </source>
</evidence>
<sequence length="1414" mass="157375">MDHDLSKCLLFEVSWEVCNKVGGIYTVVSSKALAAVSCFGDNYFLLGPDLGNNAEFEPSDEPCWNLLRPLLEQRNLPCRFGRWNIPGRPKVILVGFRDRYNQSQLLYSLWNRFGVDSISGGWDYVEPVMFSTACGEIIELAAKALADVSDMPVLAHFHEWMCGGGLLHLRQHAPSVGTVFTTHATMLGRAMSGAGFDIYKQMKQINPKREADAYNITAKHSMESASAREADSFTTVSRITADEAAHFLGRMPDVITTNGIDLAPISDFSVERAQPRRARARVLEAARRLLRRPLPEDTRICMISGRYEYHNKGIDLFLDALGEVNKALAKSQTCLLALCAVMGGHSGVNPDAISGDESKQPPYGPNWLSSHYVYNPAQDPIITACLRLGLDNGPEDRVQTLFIPALLNGGDGFLNMPYNEVLSACDLGVFPSWYEPWGYTPQESAAYGVPTITSDLAGFGLWVREQGGQGHGVDIVNRSQTTYESSVAALRDLLLENANLSEESLSERRVEARQLSTLCTWEDFFPCYRQAYSQALDKVAQRAPREQQGQDSLTRVLEASMSATPTLHSFAVAARLPAAIGRLRELAHNLWWSWHPECHPLFEQIDPDRWHESGHNPVMVIERADQLRLQALAENEAYLELYERTLTAFDAYMSEPCVEFENISPAHPVAYFSTEYGLSECLPIYSGGLGVLSGDHLKSSSDHNIPLVGVGLLYKYGYFRQRLDADGRQTAAYVLNDFSLLPVEPVRDPSGEQREIMLQMPGRRLFAAIWMVRVGRVRLYLLDSDIAKNTDEDRKITARLYEADRDIRLRQEILLGRGGVRLLRALGIKPAAFHMNEGHSAFLILERLRVLVLEGGLSVPEACEVVRGSTLFTTHTPVDAGNERFALDRMEPYFKSFTQMLGISWQDFIHMGRYANSERNIFEMTVLALNYAYRSNGVSKLHGHVSRQMWREGWPGVPPAEIPIGHVTNGVHMPSYVGPAMRPLLDATLGEGWEFLPPGAPQWDKVAEIPDDALWSAKQSQKKRLLDAIRDSLPAFCKTLAVPHELQRQMAQRLSPASLVIGFARRFAPYKRANLLFADMERLQRLLGQPNRPIIFVFAGKAHPADTQGNDILQEIVRHAISSQLAGKIFFLPDYDLAISRLLVQGCDVWLNTPRRPYEASGTSGQKVPVNGGINLSVSDGWWCEGDHGDNGWTIGVNAGPENSPEQSDYDDAESLYSLLEDEVVPLYYARDAQGLPAQWLDMMRRSLQSLVAEYSSHRMLGDYVREYYLPAAVRGTELARDNYALARRLAAWKADVAGRFATVRMETISINGLGSGEDSAADCMEVSVHIHPGNMRPEELLVQLVVGPGDGASFIGKPDTVPLVAHPDANGEALLYKGAYTPLHNGQHMYGIRVMPVTDGLDSPLETHLVLWG</sequence>
<evidence type="ECO:0000256" key="1">
    <source>
        <dbReference type="ARBA" id="ARBA00001275"/>
    </source>
</evidence>
<dbReference type="InterPro" id="IPR024517">
    <property type="entry name" value="Glycogen_phosphorylase_DUF3417"/>
</dbReference>
<dbReference type="EMBL" id="DWZD01000031">
    <property type="protein sequence ID" value="HJA78847.1"/>
    <property type="molecule type" value="Genomic_DNA"/>
</dbReference>
<dbReference type="GO" id="GO:0030170">
    <property type="term" value="F:pyridoxal phosphate binding"/>
    <property type="evidence" value="ECO:0007669"/>
    <property type="project" value="InterPro"/>
</dbReference>
<comment type="caution">
    <text evidence="7">The sequence shown here is derived from an EMBL/GenBank/DDBJ whole genome shotgun (WGS) entry which is preliminary data.</text>
</comment>
<dbReference type="Gene3D" id="3.40.50.2000">
    <property type="entry name" value="Glycogen Phosphorylase B"/>
    <property type="match status" value="5"/>
</dbReference>
<dbReference type="InterPro" id="IPR000811">
    <property type="entry name" value="Glyco_trans_35"/>
</dbReference>
<keyword evidence="4" id="KW-0328">Glycosyltransferase</keyword>
<gene>
    <name evidence="7" type="primary">glgP</name>
    <name evidence="7" type="ORF">H9784_04640</name>
</gene>
<dbReference type="SUPFAM" id="SSF53756">
    <property type="entry name" value="UDP-Glycosyltransferase/glycogen phosphorylase"/>
    <property type="match status" value="2"/>
</dbReference>
<organism evidence="7 8">
    <name type="scientific">Candidatus Desulfovibrio intestinavium</name>
    <dbReference type="NCBI Taxonomy" id="2838534"/>
    <lineage>
        <taxon>Bacteria</taxon>
        <taxon>Pseudomonadati</taxon>
        <taxon>Thermodesulfobacteriota</taxon>
        <taxon>Desulfovibrionia</taxon>
        <taxon>Desulfovibrionales</taxon>
        <taxon>Desulfovibrionaceae</taxon>
        <taxon>Desulfovibrio</taxon>
    </lineage>
</organism>
<dbReference type="NCBIfam" id="TIGR02094">
    <property type="entry name" value="more_P_ylases"/>
    <property type="match status" value="1"/>
</dbReference>
<dbReference type="Pfam" id="PF00343">
    <property type="entry name" value="Phosphorylase"/>
    <property type="match status" value="1"/>
</dbReference>
<dbReference type="GO" id="GO:0005978">
    <property type="term" value="P:glycogen biosynthetic process"/>
    <property type="evidence" value="ECO:0007669"/>
    <property type="project" value="InterPro"/>
</dbReference>
<dbReference type="GO" id="GO:0004373">
    <property type="term" value="F:alpha-1,4-glucan glucosyltransferase (UDP-glucose donor) activity"/>
    <property type="evidence" value="ECO:0007669"/>
    <property type="project" value="InterPro"/>
</dbReference>
<reference evidence="7" key="1">
    <citation type="journal article" date="2021" name="PeerJ">
        <title>Extensive microbial diversity within the chicken gut microbiome revealed by metagenomics and culture.</title>
        <authorList>
            <person name="Gilroy R."/>
            <person name="Ravi A."/>
            <person name="Getino M."/>
            <person name="Pursley I."/>
            <person name="Horton D.L."/>
            <person name="Alikhan N.F."/>
            <person name="Baker D."/>
            <person name="Gharbi K."/>
            <person name="Hall N."/>
            <person name="Watson M."/>
            <person name="Adriaenssens E.M."/>
            <person name="Foster-Nyarko E."/>
            <person name="Jarju S."/>
            <person name="Secka A."/>
            <person name="Antonio M."/>
            <person name="Oren A."/>
            <person name="Chaudhuri R.R."/>
            <person name="La Ragione R."/>
            <person name="Hildebrand F."/>
            <person name="Pallen M.J."/>
        </authorList>
    </citation>
    <scope>NUCLEOTIDE SEQUENCE</scope>
    <source>
        <strain evidence="7">5032</strain>
    </source>
</reference>
<dbReference type="InterPro" id="IPR052182">
    <property type="entry name" value="Glycogen/Maltodextrin_Phosph"/>
</dbReference>
<dbReference type="InterPro" id="IPR011834">
    <property type="entry name" value="Agluc_phsphrylas"/>
</dbReference>
<evidence type="ECO:0000256" key="3">
    <source>
        <dbReference type="ARBA" id="ARBA00022533"/>
    </source>
</evidence>
<evidence type="ECO:0000256" key="2">
    <source>
        <dbReference type="ARBA" id="ARBA00006047"/>
    </source>
</evidence>
<keyword evidence="5" id="KW-0808">Transferase</keyword>
<evidence type="ECO:0000259" key="6">
    <source>
        <dbReference type="Pfam" id="PF11897"/>
    </source>
</evidence>
<comment type="similarity">
    <text evidence="2">Belongs to the glycogen phosphorylase family.</text>
</comment>
<keyword evidence="3" id="KW-0021">Allosteric enzyme</keyword>
<evidence type="ECO:0000313" key="8">
    <source>
        <dbReference type="Proteomes" id="UP000823821"/>
    </source>
</evidence>
<accession>A0A9D2HMD8</accession>
<evidence type="ECO:0000256" key="4">
    <source>
        <dbReference type="ARBA" id="ARBA00022676"/>
    </source>
</evidence>
<comment type="catalytic activity">
    <reaction evidence="1">
        <text>[(1-&gt;4)-alpha-D-glucosyl](n) + phosphate = [(1-&gt;4)-alpha-D-glucosyl](n-1) + alpha-D-glucose 1-phosphate</text>
        <dbReference type="Rhea" id="RHEA:41732"/>
        <dbReference type="Rhea" id="RHEA-COMP:9584"/>
        <dbReference type="Rhea" id="RHEA-COMP:9586"/>
        <dbReference type="ChEBI" id="CHEBI:15444"/>
        <dbReference type="ChEBI" id="CHEBI:43474"/>
        <dbReference type="ChEBI" id="CHEBI:58601"/>
        <dbReference type="EC" id="2.4.1.1"/>
    </reaction>
</comment>
<dbReference type="Pfam" id="PF05693">
    <property type="entry name" value="Glycogen_syn"/>
    <property type="match status" value="2"/>
</dbReference>
<protein>
    <submittedName>
        <fullName evidence="7">Alpha-glucan family phosphorylase</fullName>
    </submittedName>
</protein>
<dbReference type="PANTHER" id="PTHR42655:SF1">
    <property type="entry name" value="GLYCOGEN PHOSPHORYLASE"/>
    <property type="match status" value="1"/>
</dbReference>
<evidence type="ECO:0000256" key="5">
    <source>
        <dbReference type="ARBA" id="ARBA00022679"/>
    </source>
</evidence>
<dbReference type="GO" id="GO:0008184">
    <property type="term" value="F:glycogen phosphorylase activity"/>
    <property type="evidence" value="ECO:0007669"/>
    <property type="project" value="InterPro"/>
</dbReference>
<proteinExistence type="inferred from homology"/>
<reference evidence="7" key="2">
    <citation type="submission" date="2021-04" db="EMBL/GenBank/DDBJ databases">
        <authorList>
            <person name="Gilroy R."/>
        </authorList>
    </citation>
    <scope>NUCLEOTIDE SEQUENCE</scope>
    <source>
        <strain evidence="7">5032</strain>
    </source>
</reference>
<name>A0A9D2HMD8_9BACT</name>
<dbReference type="Proteomes" id="UP000823821">
    <property type="component" value="Unassembled WGS sequence"/>
</dbReference>
<dbReference type="PANTHER" id="PTHR42655">
    <property type="entry name" value="GLYCOGEN PHOSPHORYLASE"/>
    <property type="match status" value="1"/>
</dbReference>
<dbReference type="Pfam" id="PF11897">
    <property type="entry name" value="DUF3417"/>
    <property type="match status" value="1"/>
</dbReference>
<feature type="domain" description="DUF3417" evidence="6">
    <location>
        <begin position="576"/>
        <end position="682"/>
    </location>
</feature>